<evidence type="ECO:0000313" key="3">
    <source>
        <dbReference type="Proteomes" id="UP000231693"/>
    </source>
</evidence>
<dbReference type="InterPro" id="IPR016181">
    <property type="entry name" value="Acyl_CoA_acyltransferase"/>
</dbReference>
<dbReference type="SUPFAM" id="SSF55729">
    <property type="entry name" value="Acyl-CoA N-acyltransferases (Nat)"/>
    <property type="match status" value="1"/>
</dbReference>
<gene>
    <name evidence="2" type="ORF">CLV28_1180</name>
</gene>
<keyword evidence="3" id="KW-1185">Reference proteome</keyword>
<dbReference type="Proteomes" id="UP000231693">
    <property type="component" value="Unassembled WGS sequence"/>
</dbReference>
<name>A0A2M9D1K3_9CELL</name>
<accession>A0A2M9D1K3</accession>
<evidence type="ECO:0008006" key="4">
    <source>
        <dbReference type="Google" id="ProtNLM"/>
    </source>
</evidence>
<evidence type="ECO:0000256" key="1">
    <source>
        <dbReference type="SAM" id="MobiDB-lite"/>
    </source>
</evidence>
<evidence type="ECO:0000313" key="2">
    <source>
        <dbReference type="EMBL" id="PJJ77953.1"/>
    </source>
</evidence>
<dbReference type="AlphaFoldDB" id="A0A2M9D1K3"/>
<sequence>MATAPIVLPSTDPRVPSLLADGWVVVAESWGARLRLRSDADLDPARAALARAVAAGVVVEELTGDDVPDEVAALEALTHPDYPQTPATPHTLLGADDVAALVRDGVRFFGARAAHGGGSGARPDGPGAEDARWTSSAPRPVPALTAVTGVRREGERAETEFTSVHPDHRRDGLATAVKAASVLALAAEGVRVLGTGGAQVNAASVRMNERLGYVLEERWLTLAEAAD</sequence>
<feature type="region of interest" description="Disordered" evidence="1">
    <location>
        <begin position="114"/>
        <end position="137"/>
    </location>
</feature>
<reference evidence="2 3" key="1">
    <citation type="submission" date="2017-11" db="EMBL/GenBank/DDBJ databases">
        <title>Genomic Encyclopedia of Archaeal and Bacterial Type Strains, Phase II (KMG-II): From Individual Species to Whole Genera.</title>
        <authorList>
            <person name="Goeker M."/>
        </authorList>
    </citation>
    <scope>NUCLEOTIDE SEQUENCE [LARGE SCALE GENOMIC DNA]</scope>
    <source>
        <strain evidence="2 3">DSM 25478</strain>
    </source>
</reference>
<comment type="caution">
    <text evidence="2">The sequence shown here is derived from an EMBL/GenBank/DDBJ whole genome shotgun (WGS) entry which is preliminary data.</text>
</comment>
<dbReference type="OrthoDB" id="4821781at2"/>
<dbReference type="EMBL" id="PGFE01000001">
    <property type="protein sequence ID" value="PJJ77953.1"/>
    <property type="molecule type" value="Genomic_DNA"/>
</dbReference>
<proteinExistence type="predicted"/>
<dbReference type="Gene3D" id="3.40.630.30">
    <property type="match status" value="1"/>
</dbReference>
<dbReference type="RefSeq" id="WP_100422240.1">
    <property type="nucleotide sequence ID" value="NZ_BOOX01000021.1"/>
</dbReference>
<organism evidence="2 3">
    <name type="scientific">Sediminihabitans luteus</name>
    <dbReference type="NCBI Taxonomy" id="1138585"/>
    <lineage>
        <taxon>Bacteria</taxon>
        <taxon>Bacillati</taxon>
        <taxon>Actinomycetota</taxon>
        <taxon>Actinomycetes</taxon>
        <taxon>Micrococcales</taxon>
        <taxon>Cellulomonadaceae</taxon>
        <taxon>Sediminihabitans</taxon>
    </lineage>
</organism>
<protein>
    <recommendedName>
        <fullName evidence="4">N-acetyltransferase domain-containing protein</fullName>
    </recommendedName>
</protein>